<evidence type="ECO:0000259" key="4">
    <source>
        <dbReference type="PROSITE" id="PS50893"/>
    </source>
</evidence>
<dbReference type="SMART" id="SM00382">
    <property type="entry name" value="AAA"/>
    <property type="match status" value="1"/>
</dbReference>
<name>A0ABT7EKL7_9GAMM</name>
<sequence length="225" mass="24820">MLKLTNISKSFCSGHTQLPILNNLSLSVAKGEMLAVMGRSGSGKTTLMNIAGLLDHPDSGEFEINGRSITHMPDNELSQVRNESIGFVFQSFHLMPRLCAWENVAIPLLYRGISEQEQKRRSLAMLAKVGLAERAEHKPNALSGGQRQRVAIARALVGEPSLILADEPTGALDPQVAQEIMELFLTLNREERITLVIITHDPRVAAQCHRTLYMQSGKLSTEPRV</sequence>
<dbReference type="GO" id="GO:0005524">
    <property type="term" value="F:ATP binding"/>
    <property type="evidence" value="ECO:0007669"/>
    <property type="project" value="UniProtKB-KW"/>
</dbReference>
<accession>A0ABT7EKL7</accession>
<dbReference type="SUPFAM" id="SSF52540">
    <property type="entry name" value="P-loop containing nucleoside triphosphate hydrolases"/>
    <property type="match status" value="1"/>
</dbReference>
<dbReference type="InterPro" id="IPR003593">
    <property type="entry name" value="AAA+_ATPase"/>
</dbReference>
<dbReference type="InterPro" id="IPR017871">
    <property type="entry name" value="ABC_transporter-like_CS"/>
</dbReference>
<keyword evidence="1" id="KW-0813">Transport</keyword>
<dbReference type="InterPro" id="IPR003439">
    <property type="entry name" value="ABC_transporter-like_ATP-bd"/>
</dbReference>
<proteinExistence type="predicted"/>
<evidence type="ECO:0000256" key="3">
    <source>
        <dbReference type="ARBA" id="ARBA00022840"/>
    </source>
</evidence>
<dbReference type="RefSeq" id="WP_284137249.1">
    <property type="nucleotide sequence ID" value="NZ_JASJUT010000003.1"/>
</dbReference>
<dbReference type="PANTHER" id="PTHR24220:SF86">
    <property type="entry name" value="ABC TRANSPORTER ABCH.1"/>
    <property type="match status" value="1"/>
</dbReference>
<evidence type="ECO:0000256" key="2">
    <source>
        <dbReference type="ARBA" id="ARBA00022741"/>
    </source>
</evidence>
<dbReference type="Gene3D" id="3.40.50.300">
    <property type="entry name" value="P-loop containing nucleotide triphosphate hydrolases"/>
    <property type="match status" value="1"/>
</dbReference>
<dbReference type="EMBL" id="JASJUT010000003">
    <property type="protein sequence ID" value="MDK2595601.1"/>
    <property type="molecule type" value="Genomic_DNA"/>
</dbReference>
<dbReference type="PROSITE" id="PS50893">
    <property type="entry name" value="ABC_TRANSPORTER_2"/>
    <property type="match status" value="1"/>
</dbReference>
<organism evidence="5 6">
    <name type="scientific">Pseudoalteromonas obscura</name>
    <dbReference type="NCBI Taxonomy" id="3048491"/>
    <lineage>
        <taxon>Bacteria</taxon>
        <taxon>Pseudomonadati</taxon>
        <taxon>Pseudomonadota</taxon>
        <taxon>Gammaproteobacteria</taxon>
        <taxon>Alteromonadales</taxon>
        <taxon>Pseudoalteromonadaceae</taxon>
        <taxon>Pseudoalteromonas</taxon>
    </lineage>
</organism>
<reference evidence="5 6" key="1">
    <citation type="submission" date="2023-05" db="EMBL/GenBank/DDBJ databases">
        <title>Pseudoalteromonas ardens sp. nov., Pseudoalteromonas obscura sp. nov., and Pseudoalteromonas umbrosa sp. nov., isolated from the coral Montipora capitata.</title>
        <authorList>
            <person name="Thomas E.M."/>
            <person name="Smith E.M."/>
            <person name="Papke E."/>
            <person name="Shlafstein M.D."/>
            <person name="Oline D.K."/>
            <person name="Videau P."/>
            <person name="Saw J.H."/>
            <person name="Strangman W.K."/>
            <person name="Ushijima B."/>
        </authorList>
    </citation>
    <scope>NUCLEOTIDE SEQUENCE [LARGE SCALE GENOMIC DNA]</scope>
    <source>
        <strain evidence="5 6">P94</strain>
    </source>
</reference>
<keyword evidence="3 5" id="KW-0067">ATP-binding</keyword>
<evidence type="ECO:0000256" key="1">
    <source>
        <dbReference type="ARBA" id="ARBA00022448"/>
    </source>
</evidence>
<dbReference type="PROSITE" id="PS00211">
    <property type="entry name" value="ABC_TRANSPORTER_1"/>
    <property type="match status" value="1"/>
</dbReference>
<dbReference type="PANTHER" id="PTHR24220">
    <property type="entry name" value="IMPORT ATP-BINDING PROTEIN"/>
    <property type="match status" value="1"/>
</dbReference>
<comment type="caution">
    <text evidence="5">The sequence shown here is derived from an EMBL/GenBank/DDBJ whole genome shotgun (WGS) entry which is preliminary data.</text>
</comment>
<dbReference type="Proteomes" id="UP001231915">
    <property type="component" value="Unassembled WGS sequence"/>
</dbReference>
<dbReference type="Pfam" id="PF00005">
    <property type="entry name" value="ABC_tran"/>
    <property type="match status" value="1"/>
</dbReference>
<dbReference type="InterPro" id="IPR017911">
    <property type="entry name" value="MacB-like_ATP-bd"/>
</dbReference>
<gene>
    <name evidence="5" type="ORF">QNM18_11135</name>
</gene>
<feature type="domain" description="ABC transporter" evidence="4">
    <location>
        <begin position="2"/>
        <end position="225"/>
    </location>
</feature>
<dbReference type="InterPro" id="IPR015854">
    <property type="entry name" value="ABC_transpr_LolD-like"/>
</dbReference>
<protein>
    <submittedName>
        <fullName evidence="5">ABC transporter ATP-binding protein</fullName>
    </submittedName>
</protein>
<dbReference type="CDD" id="cd03255">
    <property type="entry name" value="ABC_MJ0796_LolCDE_FtsE"/>
    <property type="match status" value="1"/>
</dbReference>
<keyword evidence="2" id="KW-0547">Nucleotide-binding</keyword>
<evidence type="ECO:0000313" key="5">
    <source>
        <dbReference type="EMBL" id="MDK2595601.1"/>
    </source>
</evidence>
<keyword evidence="6" id="KW-1185">Reference proteome</keyword>
<evidence type="ECO:0000313" key="6">
    <source>
        <dbReference type="Proteomes" id="UP001231915"/>
    </source>
</evidence>
<dbReference type="InterPro" id="IPR027417">
    <property type="entry name" value="P-loop_NTPase"/>
</dbReference>